<proteinExistence type="predicted"/>
<accession>A0A8D8PR40</accession>
<organism evidence="1">
    <name type="scientific">Cacopsylla melanoneura</name>
    <dbReference type="NCBI Taxonomy" id="428564"/>
    <lineage>
        <taxon>Eukaryota</taxon>
        <taxon>Metazoa</taxon>
        <taxon>Ecdysozoa</taxon>
        <taxon>Arthropoda</taxon>
        <taxon>Hexapoda</taxon>
        <taxon>Insecta</taxon>
        <taxon>Pterygota</taxon>
        <taxon>Neoptera</taxon>
        <taxon>Paraneoptera</taxon>
        <taxon>Hemiptera</taxon>
        <taxon>Sternorrhyncha</taxon>
        <taxon>Psylloidea</taxon>
        <taxon>Psyllidae</taxon>
        <taxon>Psyllinae</taxon>
        <taxon>Cacopsylla</taxon>
    </lineage>
</organism>
<evidence type="ECO:0000313" key="1">
    <source>
        <dbReference type="EMBL" id="CAG6610974.1"/>
    </source>
</evidence>
<name>A0A8D8PR40_9HEMI</name>
<dbReference type="EMBL" id="HBUF01020267">
    <property type="protein sequence ID" value="CAG6610974.1"/>
    <property type="molecule type" value="Transcribed_RNA"/>
</dbReference>
<reference evidence="1" key="1">
    <citation type="submission" date="2021-05" db="EMBL/GenBank/DDBJ databases">
        <authorList>
            <person name="Alioto T."/>
            <person name="Alioto T."/>
            <person name="Gomez Garrido J."/>
        </authorList>
    </citation>
    <scope>NUCLEOTIDE SEQUENCE</scope>
</reference>
<dbReference type="AlphaFoldDB" id="A0A8D8PR40"/>
<sequence length="104" mass="11952">MLYIFMLGREEKDRSATHNSPGQSPAMVIFGKEMRLPSELRFGTPPSDARLETSDYVAELQEDLRNIHDKTRDKLKLSSDRTKTRYDSLLFMGSNPPTRGRLMC</sequence>
<protein>
    <submittedName>
        <fullName evidence="1">Uncharacterized protein</fullName>
    </submittedName>
</protein>